<feature type="compositionally biased region" description="Acidic residues" evidence="1">
    <location>
        <begin position="227"/>
        <end position="238"/>
    </location>
</feature>
<dbReference type="EMBL" id="ML977142">
    <property type="protein sequence ID" value="KAF1990245.1"/>
    <property type="molecule type" value="Genomic_DNA"/>
</dbReference>
<dbReference type="PANTHER" id="PTHR40635">
    <property type="match status" value="1"/>
</dbReference>
<dbReference type="AlphaFoldDB" id="A0A6G1HAQ9"/>
<name>A0A6G1HAQ9_9PEZI</name>
<protein>
    <submittedName>
        <fullName evidence="2">Uncharacterized protein</fullName>
    </submittedName>
</protein>
<evidence type="ECO:0000256" key="1">
    <source>
        <dbReference type="SAM" id="MobiDB-lite"/>
    </source>
</evidence>
<gene>
    <name evidence="2" type="ORF">K402DRAFT_460358</name>
</gene>
<keyword evidence="3" id="KW-1185">Reference proteome</keyword>
<evidence type="ECO:0000313" key="2">
    <source>
        <dbReference type="EMBL" id="KAF1990245.1"/>
    </source>
</evidence>
<proteinExistence type="predicted"/>
<feature type="region of interest" description="Disordered" evidence="1">
    <location>
        <begin position="148"/>
        <end position="246"/>
    </location>
</feature>
<dbReference type="Proteomes" id="UP000800041">
    <property type="component" value="Unassembled WGS sequence"/>
</dbReference>
<organism evidence="2 3">
    <name type="scientific">Aulographum hederae CBS 113979</name>
    <dbReference type="NCBI Taxonomy" id="1176131"/>
    <lineage>
        <taxon>Eukaryota</taxon>
        <taxon>Fungi</taxon>
        <taxon>Dikarya</taxon>
        <taxon>Ascomycota</taxon>
        <taxon>Pezizomycotina</taxon>
        <taxon>Dothideomycetes</taxon>
        <taxon>Pleosporomycetidae</taxon>
        <taxon>Aulographales</taxon>
        <taxon>Aulographaceae</taxon>
    </lineage>
</organism>
<feature type="compositionally biased region" description="Acidic residues" evidence="1">
    <location>
        <begin position="182"/>
        <end position="204"/>
    </location>
</feature>
<accession>A0A6G1HAQ9</accession>
<reference evidence="2" key="1">
    <citation type="journal article" date="2020" name="Stud. Mycol.">
        <title>101 Dothideomycetes genomes: a test case for predicting lifestyles and emergence of pathogens.</title>
        <authorList>
            <person name="Haridas S."/>
            <person name="Albert R."/>
            <person name="Binder M."/>
            <person name="Bloem J."/>
            <person name="Labutti K."/>
            <person name="Salamov A."/>
            <person name="Andreopoulos B."/>
            <person name="Baker S."/>
            <person name="Barry K."/>
            <person name="Bills G."/>
            <person name="Bluhm B."/>
            <person name="Cannon C."/>
            <person name="Castanera R."/>
            <person name="Culley D."/>
            <person name="Daum C."/>
            <person name="Ezra D."/>
            <person name="Gonzalez J."/>
            <person name="Henrissat B."/>
            <person name="Kuo A."/>
            <person name="Liang C."/>
            <person name="Lipzen A."/>
            <person name="Lutzoni F."/>
            <person name="Magnuson J."/>
            <person name="Mondo S."/>
            <person name="Nolan M."/>
            <person name="Ohm R."/>
            <person name="Pangilinan J."/>
            <person name="Park H.-J."/>
            <person name="Ramirez L."/>
            <person name="Alfaro M."/>
            <person name="Sun H."/>
            <person name="Tritt A."/>
            <person name="Yoshinaga Y."/>
            <person name="Zwiers L.-H."/>
            <person name="Turgeon B."/>
            <person name="Goodwin S."/>
            <person name="Spatafora J."/>
            <person name="Crous P."/>
            <person name="Grigoriev I."/>
        </authorList>
    </citation>
    <scope>NUCLEOTIDE SEQUENCE</scope>
    <source>
        <strain evidence="2">CBS 113979</strain>
    </source>
</reference>
<sequence>MAPIRRYLRITKYSVLEVRVYLDNPALSETWLLRRGDPALPRIIDAVQPLVLPKLREENERAKGKGRGKSKKGVKDVVSRDDFEVSIFLTSTTTPHTLLTKQKHFGDKPRLKSNSAKLTGWLTTGTAEKPIDVPEGAEQVPIIRAEEDDEPIDLDNIPDAPPPPTEQNQASQRRSKRRREGSEEDLFVGDDDEDDEDESYDPDDAIPTRRTRRKRRREDNPNHSDPDPDLDPEPDEQSQDEKKKMAMRTEYDGFSIYGKILCLVVKRTGTKATTGGGAGAAASGQQMMEAWVSTQAVQDDALDMDEDG</sequence>
<evidence type="ECO:0000313" key="3">
    <source>
        <dbReference type="Proteomes" id="UP000800041"/>
    </source>
</evidence>
<dbReference type="OrthoDB" id="5374757at2759"/>
<dbReference type="PANTHER" id="PTHR40635:SF1">
    <property type="match status" value="1"/>
</dbReference>
<feature type="compositionally biased region" description="Basic and acidic residues" evidence="1">
    <location>
        <begin position="217"/>
        <end position="226"/>
    </location>
</feature>